<name>A0A8I5U3U7_PONAB</name>
<dbReference type="Proteomes" id="UP000001595">
    <property type="component" value="Chromosome 19"/>
</dbReference>
<sequence length="152" mass="16488">MGEMTESTQAPKAVLTLHATTRTGNDHYGPGVFPPPPPGAAQLKPEADFGPHGDIRQGLETFLVGAEGCSWHQVGGDREAAQHPAMHRTGPAQKHQLSMAAVQRPGNPDHQFLTPSPFLFLFFLRWSFALVTQAGVQWRDLSSLQPLPAGFE</sequence>
<reference evidence="1" key="2">
    <citation type="submission" date="2025-08" db="UniProtKB">
        <authorList>
            <consortium name="Ensembl"/>
        </authorList>
    </citation>
    <scope>IDENTIFICATION</scope>
</reference>
<evidence type="ECO:0000313" key="2">
    <source>
        <dbReference type="Proteomes" id="UP000001595"/>
    </source>
</evidence>
<reference evidence="1 2" key="1">
    <citation type="submission" date="2008-02" db="EMBL/GenBank/DDBJ databases">
        <title>A 6x draft sequence assembly of the Pongo pygmaeus abelii genome.</title>
        <authorList>
            <person name="Wilson R.K."/>
            <person name="Mardis E."/>
        </authorList>
    </citation>
    <scope>NUCLEOTIDE SEQUENCE [LARGE SCALE GENOMIC DNA]</scope>
</reference>
<evidence type="ECO:0000313" key="1">
    <source>
        <dbReference type="Ensembl" id="ENSPPYP00000040670.1"/>
    </source>
</evidence>
<dbReference type="AlphaFoldDB" id="A0A8I5U3U7"/>
<accession>A0A8I5U3U7</accession>
<protein>
    <submittedName>
        <fullName evidence="1">Uncharacterized protein</fullName>
    </submittedName>
</protein>
<reference evidence="1" key="3">
    <citation type="submission" date="2025-09" db="UniProtKB">
        <authorList>
            <consortium name="Ensembl"/>
        </authorList>
    </citation>
    <scope>IDENTIFICATION</scope>
</reference>
<organism evidence="1 2">
    <name type="scientific">Pongo abelii</name>
    <name type="common">Sumatran orangutan</name>
    <name type="synonym">Pongo pygmaeus abelii</name>
    <dbReference type="NCBI Taxonomy" id="9601"/>
    <lineage>
        <taxon>Eukaryota</taxon>
        <taxon>Metazoa</taxon>
        <taxon>Chordata</taxon>
        <taxon>Craniata</taxon>
        <taxon>Vertebrata</taxon>
        <taxon>Euteleostomi</taxon>
        <taxon>Mammalia</taxon>
        <taxon>Eutheria</taxon>
        <taxon>Euarchontoglires</taxon>
        <taxon>Primates</taxon>
        <taxon>Haplorrhini</taxon>
        <taxon>Catarrhini</taxon>
        <taxon>Hominidae</taxon>
        <taxon>Pongo</taxon>
    </lineage>
</organism>
<proteinExistence type="predicted"/>
<keyword evidence="2" id="KW-1185">Reference proteome</keyword>
<dbReference type="Ensembl" id="ENSPPYT00000048365.1">
    <property type="protein sequence ID" value="ENSPPYP00000040670.1"/>
    <property type="gene ID" value="ENSPPYG00000038864.1"/>
</dbReference>
<dbReference type="GeneTree" id="ENSGT00910000148894"/>